<dbReference type="SUPFAM" id="SSF54001">
    <property type="entry name" value="Cysteine proteinases"/>
    <property type="match status" value="1"/>
</dbReference>
<dbReference type="InterPro" id="IPR013128">
    <property type="entry name" value="Peptidase_C1A"/>
</dbReference>
<sequence length="451" mass="50192">MPSKSYYKHMVFLVAFFALANVIPAQADTVIKVKSAQTTVPYTEYETFVLSALMQDIGLALSNEKKEGAVPDSKEADTLPLPPPAPLPQPSPEPEPKPAPRPTPEPEPEPKKDPWGFNKMRNDFQQEYSDTLSQWSENYQKVLADWAKSRQQYQLDEDKYLAATVDLSQLTSNSNDLSPLEKNADTQPLQKIASGDFHIIPYSLTIPIKNQLFRGTCAAFAGTRAVETVLHQNDGLRKYQIDLSEQHFYWLSKPNCMKFPCIAGKDQEGSNFDSGFIFSKKGNSAVSAFRQEQYCPYKPTVNKRNLTYTPLQNCTSAGQFKVNDFTQGLRISDVISELQRNKPIAAGFKLTQSFFKTTGLVKARDALNAKDANGKHAGGHAVLLVGYIKLPEKYWEDEGKYCAITANSWGTGYGKGGYACLSETWMQENTILLNKHSGRSVLSSLGSVIIL</sequence>
<feature type="compositionally biased region" description="Basic and acidic residues" evidence="2">
    <location>
        <begin position="65"/>
        <end position="77"/>
    </location>
</feature>
<dbReference type="PANTHER" id="PTHR12411">
    <property type="entry name" value="CYSTEINE PROTEASE FAMILY C1-RELATED"/>
    <property type="match status" value="1"/>
</dbReference>
<comment type="caution">
    <text evidence="5">The sequence shown here is derived from an EMBL/GenBank/DDBJ whole genome shotgun (WGS) entry which is preliminary data.</text>
</comment>
<organism evidence="5 6">
    <name type="scientific">Agaribacter marinus</name>
    <dbReference type="NCBI Taxonomy" id="1431249"/>
    <lineage>
        <taxon>Bacteria</taxon>
        <taxon>Pseudomonadati</taxon>
        <taxon>Pseudomonadota</taxon>
        <taxon>Gammaproteobacteria</taxon>
        <taxon>Alteromonadales</taxon>
        <taxon>Alteromonadaceae</taxon>
        <taxon>Agaribacter</taxon>
    </lineage>
</organism>
<dbReference type="RefSeq" id="WP_284215772.1">
    <property type="nucleotide sequence ID" value="NZ_BSOT01000005.1"/>
</dbReference>
<name>A0AA37WJ64_9ALTE</name>
<evidence type="ECO:0000256" key="2">
    <source>
        <dbReference type="SAM" id="MobiDB-lite"/>
    </source>
</evidence>
<evidence type="ECO:0000259" key="4">
    <source>
        <dbReference type="SMART" id="SM00645"/>
    </source>
</evidence>
<dbReference type="SMART" id="SM00645">
    <property type="entry name" value="Pept_C1"/>
    <property type="match status" value="1"/>
</dbReference>
<dbReference type="Proteomes" id="UP001156601">
    <property type="component" value="Unassembled WGS sequence"/>
</dbReference>
<dbReference type="GO" id="GO:0006508">
    <property type="term" value="P:proteolysis"/>
    <property type="evidence" value="ECO:0007669"/>
    <property type="project" value="InterPro"/>
</dbReference>
<dbReference type="InterPro" id="IPR038765">
    <property type="entry name" value="Papain-like_cys_pep_sf"/>
</dbReference>
<dbReference type="Gene3D" id="3.90.70.10">
    <property type="entry name" value="Cysteine proteinases"/>
    <property type="match status" value="1"/>
</dbReference>
<feature type="signal peptide" evidence="3">
    <location>
        <begin position="1"/>
        <end position="27"/>
    </location>
</feature>
<dbReference type="EMBL" id="BSOT01000005">
    <property type="protein sequence ID" value="GLR69440.1"/>
    <property type="molecule type" value="Genomic_DNA"/>
</dbReference>
<reference evidence="5" key="1">
    <citation type="journal article" date="2014" name="Int. J. Syst. Evol. Microbiol.">
        <title>Complete genome sequence of Corynebacterium casei LMG S-19264T (=DSM 44701T), isolated from a smear-ripened cheese.</title>
        <authorList>
            <consortium name="US DOE Joint Genome Institute (JGI-PGF)"/>
            <person name="Walter F."/>
            <person name="Albersmeier A."/>
            <person name="Kalinowski J."/>
            <person name="Ruckert C."/>
        </authorList>
    </citation>
    <scope>NUCLEOTIDE SEQUENCE</scope>
    <source>
        <strain evidence="5">NBRC 110023</strain>
    </source>
</reference>
<feature type="compositionally biased region" description="Basic and acidic residues" evidence="2">
    <location>
        <begin position="108"/>
        <end position="119"/>
    </location>
</feature>
<feature type="domain" description="Peptidase C1A papain C-terminal" evidence="4">
    <location>
        <begin position="200"/>
        <end position="441"/>
    </location>
</feature>
<evidence type="ECO:0000256" key="1">
    <source>
        <dbReference type="ARBA" id="ARBA00008455"/>
    </source>
</evidence>
<keyword evidence="6" id="KW-1185">Reference proteome</keyword>
<dbReference type="InterPro" id="IPR000668">
    <property type="entry name" value="Peptidase_C1A_C"/>
</dbReference>
<accession>A0AA37WJ64</accession>
<reference evidence="5" key="2">
    <citation type="submission" date="2023-01" db="EMBL/GenBank/DDBJ databases">
        <title>Draft genome sequence of Agaribacter marinus strain NBRC 110023.</title>
        <authorList>
            <person name="Sun Q."/>
            <person name="Mori K."/>
        </authorList>
    </citation>
    <scope>NUCLEOTIDE SEQUENCE</scope>
    <source>
        <strain evidence="5">NBRC 110023</strain>
    </source>
</reference>
<dbReference type="Pfam" id="PF00112">
    <property type="entry name" value="Peptidase_C1"/>
    <property type="match status" value="1"/>
</dbReference>
<comment type="similarity">
    <text evidence="1">Belongs to the peptidase C1 family.</text>
</comment>
<keyword evidence="3" id="KW-0732">Signal</keyword>
<dbReference type="GO" id="GO:0008234">
    <property type="term" value="F:cysteine-type peptidase activity"/>
    <property type="evidence" value="ECO:0007669"/>
    <property type="project" value="InterPro"/>
</dbReference>
<protein>
    <recommendedName>
        <fullName evidence="4">Peptidase C1A papain C-terminal domain-containing protein</fullName>
    </recommendedName>
</protein>
<dbReference type="CDD" id="cd02619">
    <property type="entry name" value="Peptidase_C1"/>
    <property type="match status" value="1"/>
</dbReference>
<evidence type="ECO:0000256" key="3">
    <source>
        <dbReference type="SAM" id="SignalP"/>
    </source>
</evidence>
<feature type="chain" id="PRO_5041320433" description="Peptidase C1A papain C-terminal domain-containing protein" evidence="3">
    <location>
        <begin position="28"/>
        <end position="451"/>
    </location>
</feature>
<evidence type="ECO:0000313" key="5">
    <source>
        <dbReference type="EMBL" id="GLR69440.1"/>
    </source>
</evidence>
<dbReference type="AlphaFoldDB" id="A0AA37WJ64"/>
<feature type="compositionally biased region" description="Pro residues" evidence="2">
    <location>
        <begin position="80"/>
        <end position="105"/>
    </location>
</feature>
<gene>
    <name evidence="5" type="ORF">GCM10007852_03480</name>
</gene>
<evidence type="ECO:0000313" key="6">
    <source>
        <dbReference type="Proteomes" id="UP001156601"/>
    </source>
</evidence>
<feature type="region of interest" description="Disordered" evidence="2">
    <location>
        <begin position="65"/>
        <end position="119"/>
    </location>
</feature>
<proteinExistence type="inferred from homology"/>